<protein>
    <submittedName>
        <fullName evidence="6">Membrane-associated, eicosanoid/glutathione metabolism protein</fullName>
    </submittedName>
</protein>
<name>A0A6A6P9J4_9PEZI</name>
<keyword evidence="4 5" id="KW-0472">Membrane</keyword>
<dbReference type="InterPro" id="IPR001129">
    <property type="entry name" value="Membr-assoc_MAPEG"/>
</dbReference>
<comment type="subcellular location">
    <subcellularLocation>
        <location evidence="1">Membrane</location>
    </subcellularLocation>
</comment>
<dbReference type="EMBL" id="MU001673">
    <property type="protein sequence ID" value="KAF2460472.1"/>
    <property type="molecule type" value="Genomic_DNA"/>
</dbReference>
<accession>A0A6A6P9J4</accession>
<dbReference type="AlphaFoldDB" id="A0A6A6P9J4"/>
<dbReference type="GO" id="GO:0016020">
    <property type="term" value="C:membrane"/>
    <property type="evidence" value="ECO:0007669"/>
    <property type="project" value="UniProtKB-SubCell"/>
</dbReference>
<evidence type="ECO:0000256" key="2">
    <source>
        <dbReference type="ARBA" id="ARBA00022692"/>
    </source>
</evidence>
<dbReference type="Gene3D" id="1.20.120.550">
    <property type="entry name" value="Membrane associated eicosanoid/glutathione metabolism-like domain"/>
    <property type="match status" value="1"/>
</dbReference>
<dbReference type="InterPro" id="IPR023352">
    <property type="entry name" value="MAPEG-like_dom_sf"/>
</dbReference>
<keyword evidence="7" id="KW-1185">Reference proteome</keyword>
<reference evidence="6" key="1">
    <citation type="journal article" date="2020" name="Stud. Mycol.">
        <title>101 Dothideomycetes genomes: a test case for predicting lifestyles and emergence of pathogens.</title>
        <authorList>
            <person name="Haridas S."/>
            <person name="Albert R."/>
            <person name="Binder M."/>
            <person name="Bloem J."/>
            <person name="Labutti K."/>
            <person name="Salamov A."/>
            <person name="Andreopoulos B."/>
            <person name="Baker S."/>
            <person name="Barry K."/>
            <person name="Bills G."/>
            <person name="Bluhm B."/>
            <person name="Cannon C."/>
            <person name="Castanera R."/>
            <person name="Culley D."/>
            <person name="Daum C."/>
            <person name="Ezra D."/>
            <person name="Gonzalez J."/>
            <person name="Henrissat B."/>
            <person name="Kuo A."/>
            <person name="Liang C."/>
            <person name="Lipzen A."/>
            <person name="Lutzoni F."/>
            <person name="Magnuson J."/>
            <person name="Mondo S."/>
            <person name="Nolan M."/>
            <person name="Ohm R."/>
            <person name="Pangilinan J."/>
            <person name="Park H.-J."/>
            <person name="Ramirez L."/>
            <person name="Alfaro M."/>
            <person name="Sun H."/>
            <person name="Tritt A."/>
            <person name="Yoshinaga Y."/>
            <person name="Zwiers L.-H."/>
            <person name="Turgeon B."/>
            <person name="Goodwin S."/>
            <person name="Spatafora J."/>
            <person name="Crous P."/>
            <person name="Grigoriev I."/>
        </authorList>
    </citation>
    <scope>NUCLEOTIDE SEQUENCE</scope>
    <source>
        <strain evidence="6">ATCC 16933</strain>
    </source>
</reference>
<organism evidence="6 7">
    <name type="scientific">Lineolata rhizophorae</name>
    <dbReference type="NCBI Taxonomy" id="578093"/>
    <lineage>
        <taxon>Eukaryota</taxon>
        <taxon>Fungi</taxon>
        <taxon>Dikarya</taxon>
        <taxon>Ascomycota</taxon>
        <taxon>Pezizomycotina</taxon>
        <taxon>Dothideomycetes</taxon>
        <taxon>Dothideomycetes incertae sedis</taxon>
        <taxon>Lineolatales</taxon>
        <taxon>Lineolataceae</taxon>
        <taxon>Lineolata</taxon>
    </lineage>
</organism>
<evidence type="ECO:0000256" key="4">
    <source>
        <dbReference type="ARBA" id="ARBA00023136"/>
    </source>
</evidence>
<evidence type="ECO:0000256" key="3">
    <source>
        <dbReference type="ARBA" id="ARBA00022989"/>
    </source>
</evidence>
<evidence type="ECO:0000313" key="7">
    <source>
        <dbReference type="Proteomes" id="UP000799766"/>
    </source>
</evidence>
<evidence type="ECO:0000256" key="1">
    <source>
        <dbReference type="ARBA" id="ARBA00004370"/>
    </source>
</evidence>
<evidence type="ECO:0000313" key="6">
    <source>
        <dbReference type="EMBL" id="KAF2460472.1"/>
    </source>
</evidence>
<keyword evidence="3 5" id="KW-1133">Transmembrane helix</keyword>
<gene>
    <name evidence="6" type="ORF">BDY21DRAFT_280648</name>
</gene>
<sequence>MYPANSIASSPFIPPVLALASWTFAMEAWMYAKRIPAMRRTGVKLEPTMTGEQWNAKMPPDSRWPADNYNHLHQQPTVFYAVALTMAMQASGNEGGAASPLDVQLAWGYVGLRVVHSLIQASSNTIGTRFLVFSVSSFVLLGMTVRSIMAVP</sequence>
<keyword evidence="2 5" id="KW-0812">Transmembrane</keyword>
<evidence type="ECO:0000256" key="5">
    <source>
        <dbReference type="SAM" id="Phobius"/>
    </source>
</evidence>
<dbReference type="Pfam" id="PF01124">
    <property type="entry name" value="MAPEG"/>
    <property type="match status" value="1"/>
</dbReference>
<dbReference type="OrthoDB" id="4456959at2759"/>
<dbReference type="SUPFAM" id="SSF161084">
    <property type="entry name" value="MAPEG domain-like"/>
    <property type="match status" value="1"/>
</dbReference>
<proteinExistence type="predicted"/>
<dbReference type="Proteomes" id="UP000799766">
    <property type="component" value="Unassembled WGS sequence"/>
</dbReference>
<feature type="transmembrane region" description="Helical" evidence="5">
    <location>
        <begin position="130"/>
        <end position="149"/>
    </location>
</feature>
<feature type="transmembrane region" description="Helical" evidence="5">
    <location>
        <begin position="12"/>
        <end position="32"/>
    </location>
</feature>